<keyword evidence="1" id="KW-1133">Transmembrane helix</keyword>
<dbReference type="GO" id="GO:0016989">
    <property type="term" value="F:sigma factor antagonist activity"/>
    <property type="evidence" value="ECO:0007669"/>
    <property type="project" value="TreeGrafter"/>
</dbReference>
<dbReference type="Pfam" id="PF16344">
    <property type="entry name" value="FecR_C"/>
    <property type="match status" value="1"/>
</dbReference>
<name>A0A9X2JE50_9SPHI</name>
<dbReference type="InterPro" id="IPR006860">
    <property type="entry name" value="FecR"/>
</dbReference>
<protein>
    <submittedName>
        <fullName evidence="4">FecR domain-containing protein</fullName>
    </submittedName>
</protein>
<accession>A0A9X2JE50</accession>
<dbReference type="Gene3D" id="3.55.50.30">
    <property type="match status" value="1"/>
</dbReference>
<dbReference type="PANTHER" id="PTHR30273:SF2">
    <property type="entry name" value="PROTEIN FECR"/>
    <property type="match status" value="1"/>
</dbReference>
<keyword evidence="1" id="KW-0472">Membrane</keyword>
<keyword evidence="5" id="KW-1185">Reference proteome</keyword>
<evidence type="ECO:0000256" key="1">
    <source>
        <dbReference type="SAM" id="Phobius"/>
    </source>
</evidence>
<sequence length="350" mass="40211">MSELNKDDHKYTVEELITDESFIRWVQLSLPEDEEKWGRILNQSPELNRRFAEARLWIEQLAFTEHTPSLDEEVRFSAKMKQSLGHGSANESLVRRLIPNWLKVAAVLSGVLITALGAYWGYEYFSFKHLSTGYGELTKIILPDSSEVTLNANSKVRYARSWDKDQIRELWLDGEAYFQVKHLNKDQKHIKNSERFVVHTPDMNIQVLGTSFNVKTRRNTTKVVLTTGKVMLTFNDRNKASLIMKPGDLISYSKKKDQVVKQTVNPIHASSWKQHQLTFEKNNIKEIAETIEDNFGYTVKVNIKSLEGRTISGSVSSENIDDLIKVLSDLLNVEIKKDPGNKTIIIQEKN</sequence>
<dbReference type="Pfam" id="PF04773">
    <property type="entry name" value="FecR"/>
    <property type="match status" value="1"/>
</dbReference>
<dbReference type="PIRSF" id="PIRSF018266">
    <property type="entry name" value="FecR"/>
    <property type="match status" value="1"/>
</dbReference>
<dbReference type="Gene3D" id="2.60.120.1440">
    <property type="match status" value="1"/>
</dbReference>
<feature type="transmembrane region" description="Helical" evidence="1">
    <location>
        <begin position="101"/>
        <end position="122"/>
    </location>
</feature>
<dbReference type="EMBL" id="JAMWYS010000036">
    <property type="protein sequence ID" value="MCO4293575.1"/>
    <property type="molecule type" value="Genomic_DNA"/>
</dbReference>
<feature type="domain" description="Protein FecR C-terminal" evidence="3">
    <location>
        <begin position="277"/>
        <end position="345"/>
    </location>
</feature>
<dbReference type="InterPro" id="IPR012373">
    <property type="entry name" value="Ferrdict_sens_TM"/>
</dbReference>
<organism evidence="4 5">
    <name type="scientific">Solitalea agri</name>
    <dbReference type="NCBI Taxonomy" id="2953739"/>
    <lineage>
        <taxon>Bacteria</taxon>
        <taxon>Pseudomonadati</taxon>
        <taxon>Bacteroidota</taxon>
        <taxon>Sphingobacteriia</taxon>
        <taxon>Sphingobacteriales</taxon>
        <taxon>Sphingobacteriaceae</taxon>
        <taxon>Solitalea</taxon>
    </lineage>
</organism>
<evidence type="ECO:0000313" key="4">
    <source>
        <dbReference type="EMBL" id="MCO4293575.1"/>
    </source>
</evidence>
<proteinExistence type="predicted"/>
<feature type="domain" description="FecR protein" evidence="2">
    <location>
        <begin position="130"/>
        <end position="230"/>
    </location>
</feature>
<gene>
    <name evidence="4" type="ORF">NF867_11935</name>
</gene>
<dbReference type="PANTHER" id="PTHR30273">
    <property type="entry name" value="PERIPLASMIC SIGNAL SENSOR AND SIGMA FACTOR ACTIVATOR FECR-RELATED"/>
    <property type="match status" value="1"/>
</dbReference>
<evidence type="ECO:0000313" key="5">
    <source>
        <dbReference type="Proteomes" id="UP001155182"/>
    </source>
</evidence>
<dbReference type="RefSeq" id="WP_252588231.1">
    <property type="nucleotide sequence ID" value="NZ_JAMWYS010000036.1"/>
</dbReference>
<dbReference type="Proteomes" id="UP001155182">
    <property type="component" value="Unassembled WGS sequence"/>
</dbReference>
<dbReference type="InterPro" id="IPR032508">
    <property type="entry name" value="FecR_C"/>
</dbReference>
<evidence type="ECO:0000259" key="3">
    <source>
        <dbReference type="Pfam" id="PF16344"/>
    </source>
</evidence>
<comment type="caution">
    <text evidence="4">The sequence shown here is derived from an EMBL/GenBank/DDBJ whole genome shotgun (WGS) entry which is preliminary data.</text>
</comment>
<dbReference type="AlphaFoldDB" id="A0A9X2JE50"/>
<keyword evidence="1" id="KW-0812">Transmembrane</keyword>
<evidence type="ECO:0000259" key="2">
    <source>
        <dbReference type="Pfam" id="PF04773"/>
    </source>
</evidence>
<reference evidence="4" key="1">
    <citation type="submission" date="2022-06" db="EMBL/GenBank/DDBJ databases">
        <title>Solitalea sp. MAHUQ-68 isolated from rhizospheric soil.</title>
        <authorList>
            <person name="Huq M.A."/>
        </authorList>
    </citation>
    <scope>NUCLEOTIDE SEQUENCE</scope>
    <source>
        <strain evidence="4">MAHUQ-68</strain>
    </source>
</reference>